<keyword evidence="2 7" id="KW-0813">Transport</keyword>
<comment type="subcellular location">
    <subcellularLocation>
        <location evidence="1 7">Cell membrane</location>
        <topology evidence="1 7">Multi-pass membrane protein</topology>
    </subcellularLocation>
</comment>
<dbReference type="Pfam" id="PF00528">
    <property type="entry name" value="BPD_transp_1"/>
    <property type="match status" value="1"/>
</dbReference>
<keyword evidence="5 7" id="KW-1133">Transmembrane helix</keyword>
<feature type="transmembrane region" description="Helical" evidence="7">
    <location>
        <begin position="238"/>
        <end position="259"/>
    </location>
</feature>
<dbReference type="InterPro" id="IPR000515">
    <property type="entry name" value="MetI-like"/>
</dbReference>
<evidence type="ECO:0000256" key="2">
    <source>
        <dbReference type="ARBA" id="ARBA00022448"/>
    </source>
</evidence>
<evidence type="ECO:0000256" key="8">
    <source>
        <dbReference type="SAM" id="MobiDB-lite"/>
    </source>
</evidence>
<gene>
    <name evidence="10" type="ORF">JOE61_002307</name>
</gene>
<accession>A0ABS2MBC4</accession>
<dbReference type="InterPro" id="IPR035906">
    <property type="entry name" value="MetI-like_sf"/>
</dbReference>
<organism evidence="10 11">
    <name type="scientific">Nocardioides salarius</name>
    <dbReference type="NCBI Taxonomy" id="374513"/>
    <lineage>
        <taxon>Bacteria</taxon>
        <taxon>Bacillati</taxon>
        <taxon>Actinomycetota</taxon>
        <taxon>Actinomycetes</taxon>
        <taxon>Propionibacteriales</taxon>
        <taxon>Nocardioidaceae</taxon>
        <taxon>Nocardioides</taxon>
    </lineage>
</organism>
<evidence type="ECO:0000256" key="6">
    <source>
        <dbReference type="ARBA" id="ARBA00023136"/>
    </source>
</evidence>
<dbReference type="RefSeq" id="WP_193669591.1">
    <property type="nucleotide sequence ID" value="NZ_JACDTV010000009.1"/>
</dbReference>
<evidence type="ECO:0000256" key="1">
    <source>
        <dbReference type="ARBA" id="ARBA00004651"/>
    </source>
</evidence>
<dbReference type="PANTHER" id="PTHR30151:SF0">
    <property type="entry name" value="ABC TRANSPORTER PERMEASE PROTEIN MJ0413-RELATED"/>
    <property type="match status" value="1"/>
</dbReference>
<dbReference type="Gene3D" id="1.10.3720.10">
    <property type="entry name" value="MetI-like"/>
    <property type="match status" value="1"/>
</dbReference>
<feature type="domain" description="ABC transmembrane type-1" evidence="9">
    <location>
        <begin position="79"/>
        <end position="259"/>
    </location>
</feature>
<evidence type="ECO:0000313" key="11">
    <source>
        <dbReference type="Proteomes" id="UP000732378"/>
    </source>
</evidence>
<dbReference type="PANTHER" id="PTHR30151">
    <property type="entry name" value="ALKANE SULFONATE ABC TRANSPORTER-RELATED, MEMBRANE SUBUNIT"/>
    <property type="match status" value="1"/>
</dbReference>
<feature type="transmembrane region" description="Helical" evidence="7">
    <location>
        <begin position="145"/>
        <end position="164"/>
    </location>
</feature>
<evidence type="ECO:0000313" key="10">
    <source>
        <dbReference type="EMBL" id="MBM7508493.1"/>
    </source>
</evidence>
<dbReference type="Proteomes" id="UP000732378">
    <property type="component" value="Unassembled WGS sequence"/>
</dbReference>
<keyword evidence="11" id="KW-1185">Reference proteome</keyword>
<keyword evidence="6 7" id="KW-0472">Membrane</keyword>
<dbReference type="SUPFAM" id="SSF161098">
    <property type="entry name" value="MetI-like"/>
    <property type="match status" value="1"/>
</dbReference>
<protein>
    <submittedName>
        <fullName evidence="10">NitT/TauT family transport system permease protein</fullName>
    </submittedName>
</protein>
<feature type="transmembrane region" description="Helical" evidence="7">
    <location>
        <begin position="117"/>
        <end position="139"/>
    </location>
</feature>
<keyword evidence="3" id="KW-1003">Cell membrane</keyword>
<sequence length="275" mass="29188">MTQVSDAIGTPRTVTPRPRRAGMSAATKERLCWWSGLLLIPVVWQLYSMVAESPLIVGPIEVAQAAEGMLADGSLFTAARESALVFAAGMAAGTAVGLLIGILVGRFRTVDVMLDPYISALFATPLVAVIPILIVALGFGFQAKVVIVAMFAFFPVAINTAAGVRGVPRDLDELAASFCSSELQTWRDILVPGALPFIVTGVRLAVGRSLIAVVVAEFSTAVTGLGFLILVNSRRFNMAEALVPVVVLMATGFLLYTLLKKVEARLAPWILRSSD</sequence>
<dbReference type="CDD" id="cd06261">
    <property type="entry name" value="TM_PBP2"/>
    <property type="match status" value="1"/>
</dbReference>
<evidence type="ECO:0000256" key="4">
    <source>
        <dbReference type="ARBA" id="ARBA00022692"/>
    </source>
</evidence>
<evidence type="ECO:0000256" key="5">
    <source>
        <dbReference type="ARBA" id="ARBA00022989"/>
    </source>
</evidence>
<proteinExistence type="inferred from homology"/>
<name>A0ABS2MBC4_9ACTN</name>
<feature type="transmembrane region" description="Helical" evidence="7">
    <location>
        <begin position="210"/>
        <end position="231"/>
    </location>
</feature>
<feature type="region of interest" description="Disordered" evidence="8">
    <location>
        <begin position="1"/>
        <end position="21"/>
    </location>
</feature>
<dbReference type="PROSITE" id="PS50928">
    <property type="entry name" value="ABC_TM1"/>
    <property type="match status" value="1"/>
</dbReference>
<reference evidence="10 11" key="1">
    <citation type="submission" date="2021-01" db="EMBL/GenBank/DDBJ databases">
        <title>Sequencing the genomes of 1000 actinobacteria strains.</title>
        <authorList>
            <person name="Klenk H.-P."/>
        </authorList>
    </citation>
    <scope>NUCLEOTIDE SEQUENCE [LARGE SCALE GENOMIC DNA]</scope>
    <source>
        <strain evidence="10 11">DSM 18239</strain>
    </source>
</reference>
<feature type="transmembrane region" description="Helical" evidence="7">
    <location>
        <begin position="83"/>
        <end position="105"/>
    </location>
</feature>
<evidence type="ECO:0000256" key="3">
    <source>
        <dbReference type="ARBA" id="ARBA00022475"/>
    </source>
</evidence>
<comment type="caution">
    <text evidence="10">The sequence shown here is derived from an EMBL/GenBank/DDBJ whole genome shotgun (WGS) entry which is preliminary data.</text>
</comment>
<dbReference type="EMBL" id="JAFBBZ010000001">
    <property type="protein sequence ID" value="MBM7508493.1"/>
    <property type="molecule type" value="Genomic_DNA"/>
</dbReference>
<feature type="transmembrane region" description="Helical" evidence="7">
    <location>
        <begin position="31"/>
        <end position="47"/>
    </location>
</feature>
<evidence type="ECO:0000256" key="7">
    <source>
        <dbReference type="RuleBase" id="RU363032"/>
    </source>
</evidence>
<comment type="similarity">
    <text evidence="7">Belongs to the binding-protein-dependent transport system permease family.</text>
</comment>
<keyword evidence="4 7" id="KW-0812">Transmembrane</keyword>
<evidence type="ECO:0000259" key="9">
    <source>
        <dbReference type="PROSITE" id="PS50928"/>
    </source>
</evidence>